<accession>J3NZ21</accession>
<dbReference type="EnsemblFungi" id="EJT76604">
    <property type="protein sequence ID" value="EJT76604"/>
    <property type="gene ID" value="GGTG_06521"/>
</dbReference>
<organism evidence="2">
    <name type="scientific">Gaeumannomyces tritici (strain R3-111a-1)</name>
    <name type="common">Wheat and barley take-all root rot fungus</name>
    <name type="synonym">Gaeumannomyces graminis var. tritici</name>
    <dbReference type="NCBI Taxonomy" id="644352"/>
    <lineage>
        <taxon>Eukaryota</taxon>
        <taxon>Fungi</taxon>
        <taxon>Dikarya</taxon>
        <taxon>Ascomycota</taxon>
        <taxon>Pezizomycotina</taxon>
        <taxon>Sordariomycetes</taxon>
        <taxon>Sordariomycetidae</taxon>
        <taxon>Magnaporthales</taxon>
        <taxon>Magnaporthaceae</taxon>
        <taxon>Gaeumannomyces</taxon>
    </lineage>
</organism>
<evidence type="ECO:0000313" key="3">
    <source>
        <dbReference type="EnsemblFungi" id="EJT76604"/>
    </source>
</evidence>
<name>J3NZ21_GAET3</name>
<reference evidence="3" key="4">
    <citation type="journal article" date="2015" name="G3 (Bethesda)">
        <title>Genome sequences of three phytopathogenic species of the Magnaporthaceae family of fungi.</title>
        <authorList>
            <person name="Okagaki L.H."/>
            <person name="Nunes C.C."/>
            <person name="Sailsbery J."/>
            <person name="Clay B."/>
            <person name="Brown D."/>
            <person name="John T."/>
            <person name="Oh Y."/>
            <person name="Young N."/>
            <person name="Fitzgerald M."/>
            <person name="Haas B.J."/>
            <person name="Zeng Q."/>
            <person name="Young S."/>
            <person name="Adiconis X."/>
            <person name="Fan L."/>
            <person name="Levin J.Z."/>
            <person name="Mitchell T.K."/>
            <person name="Okubara P.A."/>
            <person name="Farman M.L."/>
            <person name="Kohn L.M."/>
            <person name="Birren B."/>
            <person name="Ma L.-J."/>
            <person name="Dean R.A."/>
        </authorList>
    </citation>
    <scope>NUCLEOTIDE SEQUENCE</scope>
    <source>
        <strain evidence="3">R3-111a-1</strain>
    </source>
</reference>
<dbReference type="EMBL" id="GL385397">
    <property type="protein sequence ID" value="EJT76604.1"/>
    <property type="molecule type" value="Genomic_DNA"/>
</dbReference>
<protein>
    <submittedName>
        <fullName evidence="2 3">Uncharacterized protein</fullName>
    </submittedName>
</protein>
<dbReference type="GeneID" id="20346979"/>
<dbReference type="Proteomes" id="UP000006039">
    <property type="component" value="Unassembled WGS sequence"/>
</dbReference>
<dbReference type="RefSeq" id="XP_009222604.1">
    <property type="nucleotide sequence ID" value="XM_009224340.1"/>
</dbReference>
<evidence type="ECO:0000313" key="2">
    <source>
        <dbReference type="EMBL" id="EJT76604.1"/>
    </source>
</evidence>
<reference evidence="2" key="2">
    <citation type="submission" date="2010-07" db="EMBL/GenBank/DDBJ databases">
        <authorList>
            <consortium name="The Broad Institute Genome Sequencing Platform"/>
            <consortium name="Broad Institute Genome Sequencing Center for Infectious Disease"/>
            <person name="Ma L.-J."/>
            <person name="Dead R."/>
            <person name="Young S."/>
            <person name="Zeng Q."/>
            <person name="Koehrsen M."/>
            <person name="Alvarado L."/>
            <person name="Berlin A."/>
            <person name="Chapman S.B."/>
            <person name="Chen Z."/>
            <person name="Freedman E."/>
            <person name="Gellesch M."/>
            <person name="Goldberg J."/>
            <person name="Griggs A."/>
            <person name="Gujja S."/>
            <person name="Heilman E.R."/>
            <person name="Heiman D."/>
            <person name="Hepburn T."/>
            <person name="Howarth C."/>
            <person name="Jen D."/>
            <person name="Larson L."/>
            <person name="Mehta T."/>
            <person name="Neiman D."/>
            <person name="Pearson M."/>
            <person name="Roberts A."/>
            <person name="Saif S."/>
            <person name="Shea T."/>
            <person name="Shenoy N."/>
            <person name="Sisk P."/>
            <person name="Stolte C."/>
            <person name="Sykes S."/>
            <person name="Walk T."/>
            <person name="White J."/>
            <person name="Yandava C."/>
            <person name="Haas B."/>
            <person name="Nusbaum C."/>
            <person name="Birren B."/>
        </authorList>
    </citation>
    <scope>NUCLEOTIDE SEQUENCE</scope>
    <source>
        <strain evidence="2">R3-111a-1</strain>
    </source>
</reference>
<keyword evidence="4" id="KW-1185">Reference proteome</keyword>
<dbReference type="AlphaFoldDB" id="J3NZ21"/>
<gene>
    <name evidence="3" type="primary">20346979</name>
    <name evidence="2" type="ORF">GGTG_06521</name>
</gene>
<evidence type="ECO:0000256" key="1">
    <source>
        <dbReference type="SAM" id="MobiDB-lite"/>
    </source>
</evidence>
<sequence>MEERHAIGRAGQGKQGSVKQAKPVNLALARPSPGRCLNQLSGRAAAPAISRLRAVTTAKQWCLAGGSVGSEPCALPATVSGNKTGAWPNIGGLKGDDEIG</sequence>
<evidence type="ECO:0000313" key="4">
    <source>
        <dbReference type="Proteomes" id="UP000006039"/>
    </source>
</evidence>
<feature type="region of interest" description="Disordered" evidence="1">
    <location>
        <begin position="78"/>
        <end position="100"/>
    </location>
</feature>
<proteinExistence type="predicted"/>
<dbReference type="HOGENOM" id="CLU_2306339_0_0_1"/>
<reference evidence="4" key="1">
    <citation type="submission" date="2010-07" db="EMBL/GenBank/DDBJ databases">
        <title>The genome sequence of Gaeumannomyces graminis var. tritici strain R3-111a-1.</title>
        <authorList>
            <consortium name="The Broad Institute Genome Sequencing Platform"/>
            <person name="Ma L.-J."/>
            <person name="Dead R."/>
            <person name="Young S."/>
            <person name="Zeng Q."/>
            <person name="Koehrsen M."/>
            <person name="Alvarado L."/>
            <person name="Berlin A."/>
            <person name="Chapman S.B."/>
            <person name="Chen Z."/>
            <person name="Freedman E."/>
            <person name="Gellesch M."/>
            <person name="Goldberg J."/>
            <person name="Griggs A."/>
            <person name="Gujja S."/>
            <person name="Heilman E.R."/>
            <person name="Heiman D."/>
            <person name="Hepburn T."/>
            <person name="Howarth C."/>
            <person name="Jen D."/>
            <person name="Larson L."/>
            <person name="Mehta T."/>
            <person name="Neiman D."/>
            <person name="Pearson M."/>
            <person name="Roberts A."/>
            <person name="Saif S."/>
            <person name="Shea T."/>
            <person name="Shenoy N."/>
            <person name="Sisk P."/>
            <person name="Stolte C."/>
            <person name="Sykes S."/>
            <person name="Walk T."/>
            <person name="White J."/>
            <person name="Yandava C."/>
            <person name="Haas B."/>
            <person name="Nusbaum C."/>
            <person name="Birren B."/>
        </authorList>
    </citation>
    <scope>NUCLEOTIDE SEQUENCE [LARGE SCALE GENOMIC DNA]</scope>
    <source>
        <strain evidence="4">R3-111a-1</strain>
    </source>
</reference>
<reference evidence="2" key="3">
    <citation type="submission" date="2010-09" db="EMBL/GenBank/DDBJ databases">
        <title>Annotation of Gaeumannomyces graminis var. tritici R3-111a-1.</title>
        <authorList>
            <consortium name="The Broad Institute Genome Sequencing Platform"/>
            <person name="Ma L.-J."/>
            <person name="Dead R."/>
            <person name="Young S.K."/>
            <person name="Zeng Q."/>
            <person name="Gargeya S."/>
            <person name="Fitzgerald M."/>
            <person name="Haas B."/>
            <person name="Abouelleil A."/>
            <person name="Alvarado L."/>
            <person name="Arachchi H.M."/>
            <person name="Berlin A."/>
            <person name="Brown A."/>
            <person name="Chapman S.B."/>
            <person name="Chen Z."/>
            <person name="Dunbar C."/>
            <person name="Freedman E."/>
            <person name="Gearin G."/>
            <person name="Gellesch M."/>
            <person name="Goldberg J."/>
            <person name="Griggs A."/>
            <person name="Gujja S."/>
            <person name="Heiman D."/>
            <person name="Howarth C."/>
            <person name="Larson L."/>
            <person name="Lui A."/>
            <person name="MacDonald P.J.P."/>
            <person name="Mehta T."/>
            <person name="Montmayeur A."/>
            <person name="Murphy C."/>
            <person name="Neiman D."/>
            <person name="Pearson M."/>
            <person name="Priest M."/>
            <person name="Roberts A."/>
            <person name="Saif S."/>
            <person name="Shea T."/>
            <person name="Shenoy N."/>
            <person name="Sisk P."/>
            <person name="Stolte C."/>
            <person name="Sykes S."/>
            <person name="Yandava C."/>
            <person name="Wortman J."/>
            <person name="Nusbaum C."/>
            <person name="Birren B."/>
        </authorList>
    </citation>
    <scope>NUCLEOTIDE SEQUENCE</scope>
    <source>
        <strain evidence="2">R3-111a-1</strain>
    </source>
</reference>
<reference evidence="3" key="5">
    <citation type="submission" date="2018-04" db="UniProtKB">
        <authorList>
            <consortium name="EnsemblFungi"/>
        </authorList>
    </citation>
    <scope>IDENTIFICATION</scope>
    <source>
        <strain evidence="3">R3-111a-1</strain>
    </source>
</reference>
<dbReference type="VEuPathDB" id="FungiDB:GGTG_06521"/>
<feature type="region of interest" description="Disordered" evidence="1">
    <location>
        <begin position="1"/>
        <end position="22"/>
    </location>
</feature>